<feature type="repeat" description="PPR" evidence="2">
    <location>
        <begin position="67"/>
        <end position="101"/>
    </location>
</feature>
<name>A0A392NNQ9_9FABA</name>
<proteinExistence type="predicted"/>
<evidence type="ECO:0000313" key="3">
    <source>
        <dbReference type="EMBL" id="MCI01052.1"/>
    </source>
</evidence>
<evidence type="ECO:0000313" key="4">
    <source>
        <dbReference type="Proteomes" id="UP000265520"/>
    </source>
</evidence>
<dbReference type="InterPro" id="IPR002885">
    <property type="entry name" value="PPR_rpt"/>
</dbReference>
<organism evidence="3 4">
    <name type="scientific">Trifolium medium</name>
    <dbReference type="NCBI Taxonomy" id="97028"/>
    <lineage>
        <taxon>Eukaryota</taxon>
        <taxon>Viridiplantae</taxon>
        <taxon>Streptophyta</taxon>
        <taxon>Embryophyta</taxon>
        <taxon>Tracheophyta</taxon>
        <taxon>Spermatophyta</taxon>
        <taxon>Magnoliopsida</taxon>
        <taxon>eudicotyledons</taxon>
        <taxon>Gunneridae</taxon>
        <taxon>Pentapetalae</taxon>
        <taxon>rosids</taxon>
        <taxon>fabids</taxon>
        <taxon>Fabales</taxon>
        <taxon>Fabaceae</taxon>
        <taxon>Papilionoideae</taxon>
        <taxon>50 kb inversion clade</taxon>
        <taxon>NPAAA clade</taxon>
        <taxon>Hologalegina</taxon>
        <taxon>IRL clade</taxon>
        <taxon>Trifolieae</taxon>
        <taxon>Trifolium</taxon>
    </lineage>
</organism>
<dbReference type="Pfam" id="PF01535">
    <property type="entry name" value="PPR"/>
    <property type="match status" value="1"/>
</dbReference>
<keyword evidence="1" id="KW-0677">Repeat</keyword>
<dbReference type="Gene3D" id="1.25.40.10">
    <property type="entry name" value="Tetratricopeptide repeat domain"/>
    <property type="match status" value="1"/>
</dbReference>
<protein>
    <submittedName>
        <fullName evidence="3">Pentatricopeptide repeat-containing protein</fullName>
    </submittedName>
</protein>
<evidence type="ECO:0000256" key="1">
    <source>
        <dbReference type="ARBA" id="ARBA00022737"/>
    </source>
</evidence>
<comment type="caution">
    <text evidence="3">The sequence shown here is derived from an EMBL/GenBank/DDBJ whole genome shotgun (WGS) entry which is preliminary data.</text>
</comment>
<accession>A0A392NNQ9</accession>
<dbReference type="InterPro" id="IPR011990">
    <property type="entry name" value="TPR-like_helical_dom_sf"/>
</dbReference>
<dbReference type="NCBIfam" id="TIGR00756">
    <property type="entry name" value="PPR"/>
    <property type="match status" value="3"/>
</dbReference>
<dbReference type="GO" id="GO:0009451">
    <property type="term" value="P:RNA modification"/>
    <property type="evidence" value="ECO:0007669"/>
    <property type="project" value="InterPro"/>
</dbReference>
<dbReference type="GO" id="GO:0003723">
    <property type="term" value="F:RNA binding"/>
    <property type="evidence" value="ECO:0007669"/>
    <property type="project" value="InterPro"/>
</dbReference>
<dbReference type="AlphaFoldDB" id="A0A392NNQ9"/>
<dbReference type="EMBL" id="LXQA010045081">
    <property type="protein sequence ID" value="MCI01052.1"/>
    <property type="molecule type" value="Genomic_DNA"/>
</dbReference>
<dbReference type="Proteomes" id="UP000265520">
    <property type="component" value="Unassembled WGS sequence"/>
</dbReference>
<evidence type="ECO:0000256" key="2">
    <source>
        <dbReference type="PROSITE-ProRule" id="PRU00708"/>
    </source>
</evidence>
<sequence>MPERNHVSWTAMVSGLARNKMIGSARKYFDRMPYKDVAAWSAMIAAYVGEELVDEARQIFNSMPEKNVVTWNAMIDGYSRNGELGEALKLFVLMLRSCFRPNETTMTSVITSCDGMVEITQAHA</sequence>
<dbReference type="Pfam" id="PF13041">
    <property type="entry name" value="PPR_2"/>
    <property type="match status" value="1"/>
</dbReference>
<reference evidence="3 4" key="1">
    <citation type="journal article" date="2018" name="Front. Plant Sci.">
        <title>Red Clover (Trifolium pratense) and Zigzag Clover (T. medium) - A Picture of Genomic Similarities and Differences.</title>
        <authorList>
            <person name="Dluhosova J."/>
            <person name="Istvanek J."/>
            <person name="Nedelnik J."/>
            <person name="Repkova J."/>
        </authorList>
    </citation>
    <scope>NUCLEOTIDE SEQUENCE [LARGE SCALE GENOMIC DNA]</scope>
    <source>
        <strain evidence="4">cv. 10/8</strain>
        <tissue evidence="3">Leaf</tissue>
    </source>
</reference>
<dbReference type="PROSITE" id="PS51375">
    <property type="entry name" value="PPR"/>
    <property type="match status" value="2"/>
</dbReference>
<feature type="non-terminal residue" evidence="3">
    <location>
        <position position="124"/>
    </location>
</feature>
<dbReference type="PANTHER" id="PTHR47926">
    <property type="entry name" value="PENTATRICOPEPTIDE REPEAT-CONTAINING PROTEIN"/>
    <property type="match status" value="1"/>
</dbReference>
<keyword evidence="4" id="KW-1185">Reference proteome</keyword>
<feature type="repeat" description="PPR" evidence="2">
    <location>
        <begin position="5"/>
        <end position="39"/>
    </location>
</feature>
<dbReference type="InterPro" id="IPR046960">
    <property type="entry name" value="PPR_At4g14850-like_plant"/>
</dbReference>